<accession>A0A9W9XB41</accession>
<dbReference type="Proteomes" id="UP001147760">
    <property type="component" value="Unassembled WGS sequence"/>
</dbReference>
<evidence type="ECO:0000313" key="2">
    <source>
        <dbReference type="EMBL" id="KAJ5487580.1"/>
    </source>
</evidence>
<organism evidence="2 3">
    <name type="scientific">Penicillium desertorum</name>
    <dbReference type="NCBI Taxonomy" id="1303715"/>
    <lineage>
        <taxon>Eukaryota</taxon>
        <taxon>Fungi</taxon>
        <taxon>Dikarya</taxon>
        <taxon>Ascomycota</taxon>
        <taxon>Pezizomycotina</taxon>
        <taxon>Eurotiomycetes</taxon>
        <taxon>Eurotiomycetidae</taxon>
        <taxon>Eurotiales</taxon>
        <taxon>Aspergillaceae</taxon>
        <taxon>Penicillium</taxon>
    </lineage>
</organism>
<dbReference type="EMBL" id="JAPWDO010000001">
    <property type="protein sequence ID" value="KAJ5487580.1"/>
    <property type="molecule type" value="Genomic_DNA"/>
</dbReference>
<protein>
    <submittedName>
        <fullName evidence="2">Uncharacterized protein</fullName>
    </submittedName>
</protein>
<feature type="compositionally biased region" description="Acidic residues" evidence="1">
    <location>
        <begin position="127"/>
        <end position="148"/>
    </location>
</feature>
<evidence type="ECO:0000313" key="3">
    <source>
        <dbReference type="Proteomes" id="UP001147760"/>
    </source>
</evidence>
<feature type="region of interest" description="Disordered" evidence="1">
    <location>
        <begin position="123"/>
        <end position="173"/>
    </location>
</feature>
<proteinExistence type="predicted"/>
<reference evidence="2" key="2">
    <citation type="journal article" date="2023" name="IMA Fungus">
        <title>Comparative genomic study of the Penicillium genus elucidates a diverse pangenome and 15 lateral gene transfer events.</title>
        <authorList>
            <person name="Petersen C."/>
            <person name="Sorensen T."/>
            <person name="Nielsen M.R."/>
            <person name="Sondergaard T.E."/>
            <person name="Sorensen J.L."/>
            <person name="Fitzpatrick D.A."/>
            <person name="Frisvad J.C."/>
            <person name="Nielsen K.L."/>
        </authorList>
    </citation>
    <scope>NUCLEOTIDE SEQUENCE</scope>
    <source>
        <strain evidence="2">IBT 17660</strain>
    </source>
</reference>
<gene>
    <name evidence="2" type="ORF">N7530_001880</name>
</gene>
<dbReference type="InterPro" id="IPR016024">
    <property type="entry name" value="ARM-type_fold"/>
</dbReference>
<evidence type="ECO:0000256" key="1">
    <source>
        <dbReference type="SAM" id="MobiDB-lite"/>
    </source>
</evidence>
<dbReference type="SUPFAM" id="SSF48371">
    <property type="entry name" value="ARM repeat"/>
    <property type="match status" value="1"/>
</dbReference>
<dbReference type="AlphaFoldDB" id="A0A9W9XB41"/>
<comment type="caution">
    <text evidence="2">The sequence shown here is derived from an EMBL/GenBank/DDBJ whole genome shotgun (WGS) entry which is preliminary data.</text>
</comment>
<name>A0A9W9XB41_9EURO</name>
<dbReference type="OrthoDB" id="4368793at2759"/>
<feature type="compositionally biased region" description="Acidic residues" evidence="1">
    <location>
        <begin position="156"/>
        <end position="173"/>
    </location>
</feature>
<sequence>MPFPDPLLDSYNRPVLLRSNMHREHVLKSESQELKFPPYMNNSAGQIIAGHGEVFRRVPSYQQNHVSASSTPKFSELVINRMQNPISATDIRQHFISHGVQIATDASGQLKQAQEDAAVQWYKSVQEVEEDNYEEDEEDEEEEDDEHNDEDKHDEDYEDDGDEEDDDDDEDYD</sequence>
<reference evidence="2" key="1">
    <citation type="submission" date="2022-12" db="EMBL/GenBank/DDBJ databases">
        <authorList>
            <person name="Petersen C."/>
        </authorList>
    </citation>
    <scope>NUCLEOTIDE SEQUENCE</scope>
    <source>
        <strain evidence="2">IBT 17660</strain>
    </source>
</reference>
<keyword evidence="3" id="KW-1185">Reference proteome</keyword>